<name>A0A150FTU7_GONPE</name>
<sequence length="174" mass="17564">MPRASPGRPSVVPEDILNELRQLEASLDASSRLDGRRRATLQLTADRLPAPLPPHTLEPGLPTLDALVRPPTATGRTACKWLRKLGRVPGRVYSLPAAAVAEAEETEAGAGAAAQERWQQQQHGRAGGAGSPPGPSGRGEPTAAAAVRGRSAGGGGAGGGGGTGWAVGRAAAPL</sequence>
<feature type="region of interest" description="Disordered" evidence="1">
    <location>
        <begin position="106"/>
        <end position="174"/>
    </location>
</feature>
<evidence type="ECO:0000313" key="2">
    <source>
        <dbReference type="EMBL" id="KXZ41034.1"/>
    </source>
</evidence>
<feature type="compositionally biased region" description="Gly residues" evidence="1">
    <location>
        <begin position="151"/>
        <end position="165"/>
    </location>
</feature>
<organism evidence="2 3">
    <name type="scientific">Gonium pectorale</name>
    <name type="common">Green alga</name>
    <dbReference type="NCBI Taxonomy" id="33097"/>
    <lineage>
        <taxon>Eukaryota</taxon>
        <taxon>Viridiplantae</taxon>
        <taxon>Chlorophyta</taxon>
        <taxon>core chlorophytes</taxon>
        <taxon>Chlorophyceae</taxon>
        <taxon>CS clade</taxon>
        <taxon>Chlamydomonadales</taxon>
        <taxon>Volvocaceae</taxon>
        <taxon>Gonium</taxon>
    </lineage>
</organism>
<dbReference type="AlphaFoldDB" id="A0A150FTU7"/>
<evidence type="ECO:0000313" key="3">
    <source>
        <dbReference type="Proteomes" id="UP000075714"/>
    </source>
</evidence>
<dbReference type="Proteomes" id="UP000075714">
    <property type="component" value="Unassembled WGS sequence"/>
</dbReference>
<keyword evidence="3" id="KW-1185">Reference proteome</keyword>
<gene>
    <name evidence="2" type="ORF">GPECTOR_940g197</name>
</gene>
<protein>
    <submittedName>
        <fullName evidence="2">Uncharacterized protein</fullName>
    </submittedName>
</protein>
<dbReference type="OrthoDB" id="193674at2759"/>
<dbReference type="STRING" id="33097.A0A150FTU7"/>
<reference evidence="3" key="1">
    <citation type="journal article" date="2016" name="Nat. Commun.">
        <title>The Gonium pectorale genome demonstrates co-option of cell cycle regulation during the evolution of multicellularity.</title>
        <authorList>
            <person name="Hanschen E.R."/>
            <person name="Marriage T.N."/>
            <person name="Ferris P.J."/>
            <person name="Hamaji T."/>
            <person name="Toyoda A."/>
            <person name="Fujiyama A."/>
            <person name="Neme R."/>
            <person name="Noguchi H."/>
            <person name="Minakuchi Y."/>
            <person name="Suzuki M."/>
            <person name="Kawai-Toyooka H."/>
            <person name="Smith D.R."/>
            <person name="Sparks H."/>
            <person name="Anderson J."/>
            <person name="Bakaric R."/>
            <person name="Luria V."/>
            <person name="Karger A."/>
            <person name="Kirschner M.W."/>
            <person name="Durand P.M."/>
            <person name="Michod R.E."/>
            <person name="Nozaki H."/>
            <person name="Olson B.J."/>
        </authorList>
    </citation>
    <scope>NUCLEOTIDE SEQUENCE [LARGE SCALE GENOMIC DNA]</scope>
    <source>
        <strain evidence="3">NIES-2863</strain>
    </source>
</reference>
<accession>A0A150FTU7</accession>
<proteinExistence type="predicted"/>
<dbReference type="EMBL" id="LSYV01000936">
    <property type="protein sequence ID" value="KXZ41034.1"/>
    <property type="molecule type" value="Genomic_DNA"/>
</dbReference>
<comment type="caution">
    <text evidence="2">The sequence shown here is derived from an EMBL/GenBank/DDBJ whole genome shotgun (WGS) entry which is preliminary data.</text>
</comment>
<evidence type="ECO:0000256" key="1">
    <source>
        <dbReference type="SAM" id="MobiDB-lite"/>
    </source>
</evidence>
<feature type="compositionally biased region" description="Low complexity" evidence="1">
    <location>
        <begin position="108"/>
        <end position="124"/>
    </location>
</feature>